<dbReference type="EMBL" id="FUYB01000009">
    <property type="protein sequence ID" value="SKA81080.1"/>
    <property type="molecule type" value="Genomic_DNA"/>
</dbReference>
<dbReference type="STRING" id="92487.SAMN02745130_02162"/>
<reference evidence="1 2" key="1">
    <citation type="submission" date="2017-02" db="EMBL/GenBank/DDBJ databases">
        <authorList>
            <person name="Peterson S.W."/>
        </authorList>
    </citation>
    <scope>NUCLEOTIDE SEQUENCE [LARGE SCALE GENOMIC DNA]</scope>
    <source>
        <strain evidence="1 2">ATCC 49788</strain>
    </source>
</reference>
<protein>
    <submittedName>
        <fullName evidence="1">Uncharacterized protein</fullName>
    </submittedName>
</protein>
<dbReference type="RefSeq" id="WP_159448618.1">
    <property type="nucleotide sequence ID" value="NZ_FUYB01000009.1"/>
</dbReference>
<dbReference type="AlphaFoldDB" id="A0A1T4WUN1"/>
<organism evidence="1 2">
    <name type="scientific">Thiothrix eikelboomii</name>
    <dbReference type="NCBI Taxonomy" id="92487"/>
    <lineage>
        <taxon>Bacteria</taxon>
        <taxon>Pseudomonadati</taxon>
        <taxon>Pseudomonadota</taxon>
        <taxon>Gammaproteobacteria</taxon>
        <taxon>Thiotrichales</taxon>
        <taxon>Thiotrichaceae</taxon>
        <taxon>Thiothrix</taxon>
    </lineage>
</organism>
<dbReference type="OrthoDB" id="9875072at2"/>
<sequence length="57" mass="6726">MKDEKITFRCTREQLQYLNAEAIKRSTPEKLFKPIDVLRDLIVEKMQESQSENKLAA</sequence>
<accession>A0A1T4WUN1</accession>
<evidence type="ECO:0000313" key="1">
    <source>
        <dbReference type="EMBL" id="SKA81080.1"/>
    </source>
</evidence>
<keyword evidence="2" id="KW-1185">Reference proteome</keyword>
<proteinExistence type="predicted"/>
<name>A0A1T4WUN1_9GAMM</name>
<dbReference type="Proteomes" id="UP000190460">
    <property type="component" value="Unassembled WGS sequence"/>
</dbReference>
<gene>
    <name evidence="1" type="ORF">SAMN02745130_02162</name>
</gene>
<evidence type="ECO:0000313" key="2">
    <source>
        <dbReference type="Proteomes" id="UP000190460"/>
    </source>
</evidence>